<evidence type="ECO:0000256" key="3">
    <source>
        <dbReference type="SAM" id="Coils"/>
    </source>
</evidence>
<evidence type="ECO:0000256" key="4">
    <source>
        <dbReference type="SAM" id="Phobius"/>
    </source>
</evidence>
<comment type="subcellular location">
    <subcellularLocation>
        <location evidence="1">Membrane</location>
    </subcellularLocation>
</comment>
<keyword evidence="3" id="KW-0175">Coiled coil</keyword>
<evidence type="ECO:0000256" key="1">
    <source>
        <dbReference type="ARBA" id="ARBA00004370"/>
    </source>
</evidence>
<dbReference type="AlphaFoldDB" id="A0A1F5EJ82"/>
<dbReference type="GO" id="GO:0008658">
    <property type="term" value="F:penicillin binding"/>
    <property type="evidence" value="ECO:0007669"/>
    <property type="project" value="InterPro"/>
</dbReference>
<reference evidence="7 8" key="1">
    <citation type="journal article" date="2016" name="Nat. Commun.">
        <title>Thousands of microbial genomes shed light on interconnected biogeochemical processes in an aquifer system.</title>
        <authorList>
            <person name="Anantharaman K."/>
            <person name="Brown C.T."/>
            <person name="Hug L.A."/>
            <person name="Sharon I."/>
            <person name="Castelle C.J."/>
            <person name="Probst A.J."/>
            <person name="Thomas B.C."/>
            <person name="Singh A."/>
            <person name="Wilkins M.J."/>
            <person name="Karaoz U."/>
            <person name="Brodie E.L."/>
            <person name="Williams K.H."/>
            <person name="Hubbard S.S."/>
            <person name="Banfield J.F."/>
        </authorList>
    </citation>
    <scope>NUCLEOTIDE SEQUENCE [LARGE SCALE GENOMIC DNA]</scope>
</reference>
<dbReference type="Proteomes" id="UP000179003">
    <property type="component" value="Unassembled WGS sequence"/>
</dbReference>
<dbReference type="Gene3D" id="3.40.710.10">
    <property type="entry name" value="DD-peptidase/beta-lactamase superfamily"/>
    <property type="match status" value="1"/>
</dbReference>
<evidence type="ECO:0000313" key="8">
    <source>
        <dbReference type="Proteomes" id="UP000179003"/>
    </source>
</evidence>
<name>A0A1F5EJ82_9BACT</name>
<dbReference type="InterPro" id="IPR050515">
    <property type="entry name" value="Beta-lactam/transpept"/>
</dbReference>
<dbReference type="GO" id="GO:0005886">
    <property type="term" value="C:plasma membrane"/>
    <property type="evidence" value="ECO:0007669"/>
    <property type="project" value="TreeGrafter"/>
</dbReference>
<dbReference type="InterPro" id="IPR001460">
    <property type="entry name" value="PCN-bd_Tpept"/>
</dbReference>
<dbReference type="SUPFAM" id="SSF56519">
    <property type="entry name" value="Penicillin binding protein dimerisation domain"/>
    <property type="match status" value="1"/>
</dbReference>
<dbReference type="Gene3D" id="3.30.450.330">
    <property type="match status" value="1"/>
</dbReference>
<protein>
    <recommendedName>
        <fullName evidence="9">Penicillin-binding protein transpeptidase domain-containing protein</fullName>
    </recommendedName>
</protein>
<accession>A0A1F5EJ82</accession>
<dbReference type="PANTHER" id="PTHR30627:SF1">
    <property type="entry name" value="PEPTIDOGLYCAN D,D-TRANSPEPTIDASE FTSI"/>
    <property type="match status" value="1"/>
</dbReference>
<evidence type="ECO:0000259" key="6">
    <source>
        <dbReference type="Pfam" id="PF03717"/>
    </source>
</evidence>
<feature type="domain" description="Penicillin-binding protein transpeptidase" evidence="5">
    <location>
        <begin position="248"/>
        <end position="553"/>
    </location>
</feature>
<sequence length="568" mass="63784">MPSFNVLRIKILYGLVSFVAFILMVQLYSLQVLKGSDYRDQAEKHYVTPQGGVFDRGSIYFKNKDGQLISAATLKTGFILIINPSLIVDPKDTYKKLSEIVDLEVDAFYNKANKKDDTYEELAEKLDEETAKKIEALNIDGVDLKKQKWRFYPGGELASRTLGFVAFDENVLDGRYGVEKYYDDLLTREGNDLYINFFAEIFSNVKDRFLEGKKKGEIVLSIEPSVQLFLESELKKVGEKWNTDSAVGVVLDPKTGKIYALAIDPGFDLNNFQEEKDNSIFSNSFVENVFEMGSIIKPLTMAIGLDTKSVTAETTYNDKGSLLIDGAKISNYDGKARGIVPMQEVLNQSLNTGVVFVMQETGKEKFAEYMLKLGIGEETGIDLPNETYGLVNNLKSPRDLEYATASFGQGIALTPVETVRALSALANGGKLITPHLTEGIKYRVGLARELLYDDGDQVFKESTSEEITRMLVEVVDKALMGGTVKMEHYSIAAKTGTAQMAKEDGRGYYDDKYLHSFFGYFPAYNPEFLVFFYIINPKEVKYASSTLTEPFMNTAKFLINYYEIPPDR</sequence>
<proteinExistence type="predicted"/>
<dbReference type="SUPFAM" id="SSF56601">
    <property type="entry name" value="beta-lactamase/transpeptidase-like"/>
    <property type="match status" value="1"/>
</dbReference>
<keyword evidence="4" id="KW-0812">Transmembrane</keyword>
<evidence type="ECO:0000259" key="5">
    <source>
        <dbReference type="Pfam" id="PF00905"/>
    </source>
</evidence>
<comment type="caution">
    <text evidence="7">The sequence shown here is derived from an EMBL/GenBank/DDBJ whole genome shotgun (WGS) entry which is preliminary data.</text>
</comment>
<dbReference type="GO" id="GO:0071555">
    <property type="term" value="P:cell wall organization"/>
    <property type="evidence" value="ECO:0007669"/>
    <property type="project" value="TreeGrafter"/>
</dbReference>
<keyword evidence="4" id="KW-1133">Transmembrane helix</keyword>
<feature type="transmembrane region" description="Helical" evidence="4">
    <location>
        <begin position="12"/>
        <end position="30"/>
    </location>
</feature>
<dbReference type="PANTHER" id="PTHR30627">
    <property type="entry name" value="PEPTIDOGLYCAN D,D-TRANSPEPTIDASE"/>
    <property type="match status" value="1"/>
</dbReference>
<dbReference type="Gene3D" id="3.90.1310.10">
    <property type="entry name" value="Penicillin-binding protein 2a (Domain 2)"/>
    <property type="match status" value="1"/>
</dbReference>
<organism evidence="7 8">
    <name type="scientific">Candidatus Campbellbacteria bacterium RIFOXYC2_FULL_35_25</name>
    <dbReference type="NCBI Taxonomy" id="1797582"/>
    <lineage>
        <taxon>Bacteria</taxon>
        <taxon>Candidatus Campbelliibacteriota</taxon>
    </lineage>
</organism>
<dbReference type="InterPro" id="IPR012338">
    <property type="entry name" value="Beta-lactam/transpept-like"/>
</dbReference>
<feature type="domain" description="Penicillin-binding protein dimerisation" evidence="6">
    <location>
        <begin position="56"/>
        <end position="186"/>
    </location>
</feature>
<dbReference type="InterPro" id="IPR005311">
    <property type="entry name" value="PBP_dimer"/>
</dbReference>
<dbReference type="STRING" id="1797582.A2442_03165"/>
<evidence type="ECO:0000313" key="7">
    <source>
        <dbReference type="EMBL" id="OGD67477.1"/>
    </source>
</evidence>
<dbReference type="Pfam" id="PF00905">
    <property type="entry name" value="Transpeptidase"/>
    <property type="match status" value="1"/>
</dbReference>
<feature type="coiled-coil region" evidence="3">
    <location>
        <begin position="109"/>
        <end position="139"/>
    </location>
</feature>
<evidence type="ECO:0008006" key="9">
    <source>
        <dbReference type="Google" id="ProtNLM"/>
    </source>
</evidence>
<gene>
    <name evidence="7" type="ORF">A2442_03165</name>
</gene>
<evidence type="ECO:0000256" key="2">
    <source>
        <dbReference type="ARBA" id="ARBA00023136"/>
    </source>
</evidence>
<dbReference type="Pfam" id="PF03717">
    <property type="entry name" value="PBP_dimer"/>
    <property type="match status" value="1"/>
</dbReference>
<keyword evidence="2 4" id="KW-0472">Membrane</keyword>
<dbReference type="EMBL" id="MFAE01000005">
    <property type="protein sequence ID" value="OGD67477.1"/>
    <property type="molecule type" value="Genomic_DNA"/>
</dbReference>
<dbReference type="InterPro" id="IPR036138">
    <property type="entry name" value="PBP_dimer_sf"/>
</dbReference>